<dbReference type="EMBL" id="FWXY01000018">
    <property type="protein sequence ID" value="SMC97938.1"/>
    <property type="molecule type" value="Genomic_DNA"/>
</dbReference>
<evidence type="ECO:0000256" key="2">
    <source>
        <dbReference type="ARBA" id="ARBA00022603"/>
    </source>
</evidence>
<dbReference type="Gene3D" id="3.20.20.480">
    <property type="entry name" value="Trimethylamine methyltransferase-like"/>
    <property type="match status" value="1"/>
</dbReference>
<dbReference type="OrthoDB" id="9815793at2"/>
<evidence type="ECO:0000256" key="1">
    <source>
        <dbReference type="ARBA" id="ARBA00007137"/>
    </source>
</evidence>
<evidence type="ECO:0000313" key="4">
    <source>
        <dbReference type="EMBL" id="SMC97938.1"/>
    </source>
</evidence>
<gene>
    <name evidence="4" type="ORF">SAMN02746065_11858</name>
</gene>
<name>A0A1W2DLP0_9BACT</name>
<dbReference type="GO" id="GO:0008168">
    <property type="term" value="F:methyltransferase activity"/>
    <property type="evidence" value="ECO:0007669"/>
    <property type="project" value="UniProtKB-KW"/>
</dbReference>
<evidence type="ECO:0000256" key="3">
    <source>
        <dbReference type="ARBA" id="ARBA00022679"/>
    </source>
</evidence>
<keyword evidence="5" id="KW-1185">Reference proteome</keyword>
<dbReference type="AlphaFoldDB" id="A0A1W2DLP0"/>
<comment type="similarity">
    <text evidence="1">Belongs to the trimethylamine methyltransferase family.</text>
</comment>
<dbReference type="Proteomes" id="UP000192418">
    <property type="component" value="Unassembled WGS sequence"/>
</dbReference>
<organism evidence="4 5">
    <name type="scientific">Desulfocicer vacuolatum DSM 3385</name>
    <dbReference type="NCBI Taxonomy" id="1121400"/>
    <lineage>
        <taxon>Bacteria</taxon>
        <taxon>Pseudomonadati</taxon>
        <taxon>Thermodesulfobacteriota</taxon>
        <taxon>Desulfobacteria</taxon>
        <taxon>Desulfobacterales</taxon>
        <taxon>Desulfobacteraceae</taxon>
        <taxon>Desulfocicer</taxon>
    </lineage>
</organism>
<dbReference type="STRING" id="1121400.SAMN02746065_11858"/>
<dbReference type="RefSeq" id="WP_084070497.1">
    <property type="nucleotide sequence ID" value="NZ_FWXY01000018.1"/>
</dbReference>
<sequence length="472" mass="51339">MAAVTPSISLLTGDQIQEIHRQSLEILSRTGIRVDCPRALAFFNKASCRIANNNQVFIEESLVQWAFDAAPSSIAIHNRSGEIRFTLGGDSANSTRFGVGVTNLHYQDPLTDKTTPFSIKHMEKAVGLGHALEQFDVISTPGIAQDLDPKTADLFSSLTMLANTTKPLVLLISEMNCFEPALDMMETLHGNLAEKPFVIPYFNPITPLVLNEETAEKIIITAGRGLPFIYNNYGMSGATAPITPGGTLALLNAELLAGIVFAQLVKKGTPVIAGSLPAGFDMKNMMSVYTPHTMLINLACAEMMNHYQIPHSGTSGSGPGWGPDLIAGGAFWMNHLTSIMGKVGLAPFVGGNFDSMAFSPSAVVYANEVIRLSRIFNRGFSIDPETVKLDEINTMGSAGNYLAAPSTGKHFRNFRFESPVWPGYTLEQWQSNQCPEAGKLLREYTHHMIETLSPPHDRDALMDRGKQLIAAH</sequence>
<dbReference type="InterPro" id="IPR010426">
    <property type="entry name" value="MTTB_MeTrfase"/>
</dbReference>
<proteinExistence type="inferred from homology"/>
<reference evidence="4 5" key="1">
    <citation type="submission" date="2017-04" db="EMBL/GenBank/DDBJ databases">
        <authorList>
            <person name="Afonso C.L."/>
            <person name="Miller P.J."/>
            <person name="Scott M.A."/>
            <person name="Spackman E."/>
            <person name="Goraichik I."/>
            <person name="Dimitrov K.M."/>
            <person name="Suarez D.L."/>
            <person name="Swayne D.E."/>
        </authorList>
    </citation>
    <scope>NUCLEOTIDE SEQUENCE [LARGE SCALE GENOMIC DNA]</scope>
    <source>
        <strain evidence="4 5">DSM 3385</strain>
    </source>
</reference>
<dbReference type="InterPro" id="IPR038601">
    <property type="entry name" value="MttB-like_sf"/>
</dbReference>
<evidence type="ECO:0000313" key="5">
    <source>
        <dbReference type="Proteomes" id="UP000192418"/>
    </source>
</evidence>
<accession>A0A1W2DLP0</accession>
<protein>
    <submittedName>
        <fullName evidence="4">Trimethylamine:corrinoid methyltransferase</fullName>
    </submittedName>
</protein>
<dbReference type="GO" id="GO:0015948">
    <property type="term" value="P:methanogenesis"/>
    <property type="evidence" value="ECO:0007669"/>
    <property type="project" value="InterPro"/>
</dbReference>
<dbReference type="GO" id="GO:0032259">
    <property type="term" value="P:methylation"/>
    <property type="evidence" value="ECO:0007669"/>
    <property type="project" value="UniProtKB-KW"/>
</dbReference>
<dbReference type="Pfam" id="PF06253">
    <property type="entry name" value="MTTB"/>
    <property type="match status" value="1"/>
</dbReference>
<keyword evidence="2 4" id="KW-0489">Methyltransferase</keyword>
<keyword evidence="3 4" id="KW-0808">Transferase</keyword>